<dbReference type="OrthoDB" id="5785960at2759"/>
<protein>
    <submittedName>
        <fullName evidence="4">ANK_REP_REGION domain-containing protein</fullName>
    </submittedName>
</protein>
<dbReference type="AlphaFoldDB" id="A0A158PGX3"/>
<keyword evidence="3" id="KW-1185">Reference proteome</keyword>
<evidence type="ECO:0000256" key="1">
    <source>
        <dbReference type="SAM" id="MobiDB-lite"/>
    </source>
</evidence>
<dbReference type="EMBL" id="UYYA01003893">
    <property type="protein sequence ID" value="VDM57365.1"/>
    <property type="molecule type" value="Genomic_DNA"/>
</dbReference>
<evidence type="ECO:0000313" key="3">
    <source>
        <dbReference type="Proteomes" id="UP000267027"/>
    </source>
</evidence>
<dbReference type="WBParaSite" id="ACOC_0000577901-mRNA-1">
    <property type="protein sequence ID" value="ACOC_0000577901-mRNA-1"/>
    <property type="gene ID" value="ACOC_0000577901"/>
</dbReference>
<feature type="compositionally biased region" description="Basic and acidic residues" evidence="1">
    <location>
        <begin position="77"/>
        <end position="109"/>
    </location>
</feature>
<feature type="region of interest" description="Disordered" evidence="1">
    <location>
        <begin position="132"/>
        <end position="166"/>
    </location>
</feature>
<feature type="compositionally biased region" description="Low complexity" evidence="1">
    <location>
        <begin position="148"/>
        <end position="157"/>
    </location>
</feature>
<dbReference type="Proteomes" id="UP000267027">
    <property type="component" value="Unassembled WGS sequence"/>
</dbReference>
<accession>A0A158PGX3</accession>
<reference evidence="4" key="1">
    <citation type="submission" date="2016-04" db="UniProtKB">
        <authorList>
            <consortium name="WormBaseParasite"/>
        </authorList>
    </citation>
    <scope>IDENTIFICATION</scope>
</reference>
<gene>
    <name evidence="2" type="ORF">ACOC_LOCUS5780</name>
</gene>
<proteinExistence type="predicted"/>
<sequence>MIRVCGGLSNNIYEGRDFHSTVMNPVLDKDDAALSSLLEITNSEAMDTPIDSDGRTAILVAHAPSLEQLLKSWSERTANEHREKEKQGQRMAEEGKAPNDRIEYGERKQFSPQSKSGNCLEDHLQNKIHQTTTNFRSSIDNENNVDQTRTSTSSTTSPRRKVSSSEFDYEQFSFHDMPMDNTGAMEECELLEMGDMNEMCYSLSDYDPEDVIQMERQLASIEADKLTTAINNDFLLESFHAASDLKRELNGKFFQIT</sequence>
<feature type="compositionally biased region" description="Polar residues" evidence="1">
    <location>
        <begin position="132"/>
        <end position="147"/>
    </location>
</feature>
<organism evidence="4">
    <name type="scientific">Angiostrongylus costaricensis</name>
    <name type="common">Nematode worm</name>
    <dbReference type="NCBI Taxonomy" id="334426"/>
    <lineage>
        <taxon>Eukaryota</taxon>
        <taxon>Metazoa</taxon>
        <taxon>Ecdysozoa</taxon>
        <taxon>Nematoda</taxon>
        <taxon>Chromadorea</taxon>
        <taxon>Rhabditida</taxon>
        <taxon>Rhabditina</taxon>
        <taxon>Rhabditomorpha</taxon>
        <taxon>Strongyloidea</taxon>
        <taxon>Metastrongylidae</taxon>
        <taxon>Angiostrongylus</taxon>
    </lineage>
</organism>
<evidence type="ECO:0000313" key="4">
    <source>
        <dbReference type="WBParaSite" id="ACOC_0000577901-mRNA-1"/>
    </source>
</evidence>
<reference evidence="2 3" key="2">
    <citation type="submission" date="2018-11" db="EMBL/GenBank/DDBJ databases">
        <authorList>
            <consortium name="Pathogen Informatics"/>
        </authorList>
    </citation>
    <scope>NUCLEOTIDE SEQUENCE [LARGE SCALE GENOMIC DNA]</scope>
    <source>
        <strain evidence="2 3">Costa Rica</strain>
    </source>
</reference>
<name>A0A158PGX3_ANGCS</name>
<feature type="region of interest" description="Disordered" evidence="1">
    <location>
        <begin position="77"/>
        <end position="119"/>
    </location>
</feature>
<evidence type="ECO:0000313" key="2">
    <source>
        <dbReference type="EMBL" id="VDM57365.1"/>
    </source>
</evidence>